<reference evidence="2" key="1">
    <citation type="journal article" date="2022" name="Int. J. Mol. Sci.">
        <title>Draft Genome of Tanacetum Coccineum: Genomic Comparison of Closely Related Tanacetum-Family Plants.</title>
        <authorList>
            <person name="Yamashiro T."/>
            <person name="Shiraishi A."/>
            <person name="Nakayama K."/>
            <person name="Satake H."/>
        </authorList>
    </citation>
    <scope>NUCLEOTIDE SEQUENCE</scope>
</reference>
<name>A0ABQ5DP46_9ASTR</name>
<evidence type="ECO:0000313" key="2">
    <source>
        <dbReference type="EMBL" id="GJT38559.1"/>
    </source>
</evidence>
<evidence type="ECO:0000313" key="3">
    <source>
        <dbReference type="Proteomes" id="UP001151760"/>
    </source>
</evidence>
<dbReference type="Proteomes" id="UP001151760">
    <property type="component" value="Unassembled WGS sequence"/>
</dbReference>
<gene>
    <name evidence="2" type="ORF">Tco_0938424</name>
</gene>
<reference evidence="2" key="2">
    <citation type="submission" date="2022-01" db="EMBL/GenBank/DDBJ databases">
        <authorList>
            <person name="Yamashiro T."/>
            <person name="Shiraishi A."/>
            <person name="Satake H."/>
            <person name="Nakayama K."/>
        </authorList>
    </citation>
    <scope>NUCLEOTIDE SEQUENCE</scope>
</reference>
<keyword evidence="1" id="KW-0812">Transmembrane</keyword>
<proteinExistence type="predicted"/>
<dbReference type="EMBL" id="BQNB010015312">
    <property type="protein sequence ID" value="GJT38559.1"/>
    <property type="molecule type" value="Genomic_DNA"/>
</dbReference>
<sequence length="224" mass="24722">MSYFAGSYYLHPEPRIYNPSLGDLFFDISGTFEDTVHDDVPVSCFVAGDNCCFGCGSGCGCGYCLYFRVIVIGVPLVIFPFPFITSLFLAALLDLIARTSARALLFAFMQGHSSELVHGSDCYNASISSPFKSQCPEALAPSFRCRLWAVFCRHHSFHVAPGDLIALASPKVLNISFPSLKTGVHDEQAEEEVQHLPDWFQQPTRLPSPDHAWNKSVPVVHESV</sequence>
<protein>
    <submittedName>
        <fullName evidence="2">Uncharacterized protein</fullName>
    </submittedName>
</protein>
<keyword evidence="1" id="KW-0472">Membrane</keyword>
<organism evidence="2 3">
    <name type="scientific">Tanacetum coccineum</name>
    <dbReference type="NCBI Taxonomy" id="301880"/>
    <lineage>
        <taxon>Eukaryota</taxon>
        <taxon>Viridiplantae</taxon>
        <taxon>Streptophyta</taxon>
        <taxon>Embryophyta</taxon>
        <taxon>Tracheophyta</taxon>
        <taxon>Spermatophyta</taxon>
        <taxon>Magnoliopsida</taxon>
        <taxon>eudicotyledons</taxon>
        <taxon>Gunneridae</taxon>
        <taxon>Pentapetalae</taxon>
        <taxon>asterids</taxon>
        <taxon>campanulids</taxon>
        <taxon>Asterales</taxon>
        <taxon>Asteraceae</taxon>
        <taxon>Asteroideae</taxon>
        <taxon>Anthemideae</taxon>
        <taxon>Anthemidinae</taxon>
        <taxon>Tanacetum</taxon>
    </lineage>
</organism>
<feature type="transmembrane region" description="Helical" evidence="1">
    <location>
        <begin position="65"/>
        <end position="93"/>
    </location>
</feature>
<comment type="caution">
    <text evidence="2">The sequence shown here is derived from an EMBL/GenBank/DDBJ whole genome shotgun (WGS) entry which is preliminary data.</text>
</comment>
<keyword evidence="1" id="KW-1133">Transmembrane helix</keyword>
<accession>A0ABQ5DP46</accession>
<evidence type="ECO:0000256" key="1">
    <source>
        <dbReference type="SAM" id="Phobius"/>
    </source>
</evidence>
<keyword evidence="3" id="KW-1185">Reference proteome</keyword>